<evidence type="ECO:0000256" key="1">
    <source>
        <dbReference type="SAM" id="MobiDB-lite"/>
    </source>
</evidence>
<comment type="caution">
    <text evidence="3">The sequence shown here is derived from an EMBL/GenBank/DDBJ whole genome shotgun (WGS) entry which is preliminary data.</text>
</comment>
<accession>A0AAD2GB62</accession>
<sequence length="316" mass="35459">MLFNQDAVRSLSPWWKSDGEESWAGMSINTINSNALDEDLQQNNGFGSRANLEAEDFTQSDVYLDCMKDVEKTDDELTPIPPAMPESQTWNIEAKQFLHSGQHVDPHQLHPLGPEIHEPPPNQQEPEAVDGNLKPPPNNPSDQEEVDPHSSINQLDQDLANRSAFAALTALAAVVRRQAPNPGRSNIKGKGNHHQAPHRVIYLYDLTPQDIILGRGGGSNPKKSEGNRRWLIVIVPVWALRYRTLPNKAKSPFSEEMIRWLRSENYRFVEPTKDSAGQKCWIEVRHEDARIYNKVMHACRDCISPSIAAIDSAAAV</sequence>
<protein>
    <recommendedName>
        <fullName evidence="2">DUF6824 domain-containing protein</fullName>
    </recommendedName>
</protein>
<name>A0AAD2GB62_9STRA</name>
<dbReference type="AlphaFoldDB" id="A0AAD2GB62"/>
<dbReference type="InterPro" id="IPR049227">
    <property type="entry name" value="DUF6824"/>
</dbReference>
<dbReference type="Proteomes" id="UP001295423">
    <property type="component" value="Unassembled WGS sequence"/>
</dbReference>
<organism evidence="3 4">
    <name type="scientific">Cylindrotheca closterium</name>
    <dbReference type="NCBI Taxonomy" id="2856"/>
    <lineage>
        <taxon>Eukaryota</taxon>
        <taxon>Sar</taxon>
        <taxon>Stramenopiles</taxon>
        <taxon>Ochrophyta</taxon>
        <taxon>Bacillariophyta</taxon>
        <taxon>Bacillariophyceae</taxon>
        <taxon>Bacillariophycidae</taxon>
        <taxon>Bacillariales</taxon>
        <taxon>Bacillariaceae</taxon>
        <taxon>Cylindrotheca</taxon>
    </lineage>
</organism>
<evidence type="ECO:0000313" key="4">
    <source>
        <dbReference type="Proteomes" id="UP001295423"/>
    </source>
</evidence>
<feature type="domain" description="DUF6824" evidence="2">
    <location>
        <begin position="210"/>
        <end position="301"/>
    </location>
</feature>
<evidence type="ECO:0000313" key="3">
    <source>
        <dbReference type="EMBL" id="CAJ1966273.1"/>
    </source>
</evidence>
<dbReference type="EMBL" id="CAKOGP040002269">
    <property type="protein sequence ID" value="CAJ1966273.1"/>
    <property type="molecule type" value="Genomic_DNA"/>
</dbReference>
<evidence type="ECO:0000259" key="2">
    <source>
        <dbReference type="Pfam" id="PF20710"/>
    </source>
</evidence>
<gene>
    <name evidence="3" type="ORF">CYCCA115_LOCUS21856</name>
</gene>
<dbReference type="Pfam" id="PF20710">
    <property type="entry name" value="DUF6824"/>
    <property type="match status" value="1"/>
</dbReference>
<feature type="region of interest" description="Disordered" evidence="1">
    <location>
        <begin position="104"/>
        <end position="151"/>
    </location>
</feature>
<keyword evidence="4" id="KW-1185">Reference proteome</keyword>
<reference evidence="3" key="1">
    <citation type="submission" date="2023-08" db="EMBL/GenBank/DDBJ databases">
        <authorList>
            <person name="Audoor S."/>
            <person name="Bilcke G."/>
        </authorList>
    </citation>
    <scope>NUCLEOTIDE SEQUENCE</scope>
</reference>
<proteinExistence type="predicted"/>